<organism evidence="1 2">
    <name type="scientific">Duganella phyllosphaerae</name>
    <dbReference type="NCBI Taxonomy" id="762836"/>
    <lineage>
        <taxon>Bacteria</taxon>
        <taxon>Pseudomonadati</taxon>
        <taxon>Pseudomonadota</taxon>
        <taxon>Betaproteobacteria</taxon>
        <taxon>Burkholderiales</taxon>
        <taxon>Oxalobacteraceae</taxon>
        <taxon>Telluria group</taxon>
        <taxon>Duganella</taxon>
    </lineage>
</organism>
<dbReference type="AlphaFoldDB" id="A0A1E7W6A1"/>
<reference evidence="2" key="1">
    <citation type="journal article" date="2016" name="Front. Microbiol.">
        <title>Molecular Keys to the Janthinobacterium and Duganella spp. Interaction with the Plant Pathogen Fusarium graminearum.</title>
        <authorList>
            <person name="Haack F.S."/>
            <person name="Poehlein A."/>
            <person name="Kroger C."/>
            <person name="Voigt C.A."/>
            <person name="Piepenbring M."/>
            <person name="Bode H.B."/>
            <person name="Daniel R."/>
            <person name="Schafer W."/>
            <person name="Streit W.R."/>
        </authorList>
    </citation>
    <scope>NUCLEOTIDE SEQUENCE [LARGE SCALE GENOMIC DNA]</scope>
    <source>
        <strain evidence="2">T54</strain>
    </source>
</reference>
<evidence type="ECO:0000313" key="2">
    <source>
        <dbReference type="Proteomes" id="UP000175989"/>
    </source>
</evidence>
<evidence type="ECO:0000313" key="1">
    <source>
        <dbReference type="EMBL" id="OEZ91468.1"/>
    </source>
</evidence>
<dbReference type="Proteomes" id="UP000175989">
    <property type="component" value="Unassembled WGS sequence"/>
</dbReference>
<dbReference type="OrthoDB" id="6948191at2"/>
<dbReference type="Pfam" id="PF07205">
    <property type="entry name" value="DUF1413"/>
    <property type="match status" value="1"/>
</dbReference>
<name>A0A1E7W6A1_9BURK</name>
<dbReference type="EMBL" id="LROM01000152">
    <property type="protein sequence ID" value="OEZ91468.1"/>
    <property type="molecule type" value="Genomic_DNA"/>
</dbReference>
<gene>
    <name evidence="1" type="ORF">DUPY_50800</name>
</gene>
<sequence length="188" mass="20605">MGGALQAPKLESRTRRAICFGCLMNSEHGGDVKRLKHVRCNQYRLHLRVFSRSIAPLACHAFSEFIMKNVRVVMSDESYARLLAKSRAAGCPGIGAYLLKKAGELTYDAEAHSIARKAEKIASRRAVGSEPFILKKLFSKDDWEGFSKSARIAAGKDFFAGVSAGLTPGIELGEKTGSNHQTYLRVAE</sequence>
<dbReference type="InterPro" id="IPR010813">
    <property type="entry name" value="DUF1413"/>
</dbReference>
<accession>A0A1E7W6A1</accession>
<keyword evidence="2" id="KW-1185">Reference proteome</keyword>
<protein>
    <submittedName>
        <fullName evidence="1">Uncharacterized protein</fullName>
    </submittedName>
</protein>
<comment type="caution">
    <text evidence="1">The sequence shown here is derived from an EMBL/GenBank/DDBJ whole genome shotgun (WGS) entry which is preliminary data.</text>
</comment>
<proteinExistence type="predicted"/>